<comment type="similarity">
    <text evidence="2 7 8">Belongs to the peptidase C12 family.</text>
</comment>
<keyword evidence="4 8" id="KW-0833">Ubl conjugation pathway</keyword>
<evidence type="ECO:0000256" key="3">
    <source>
        <dbReference type="ARBA" id="ARBA00022670"/>
    </source>
</evidence>
<feature type="domain" description="UCH catalytic" evidence="9">
    <location>
        <begin position="1"/>
        <end position="158"/>
    </location>
</feature>
<evidence type="ECO:0000256" key="1">
    <source>
        <dbReference type="ARBA" id="ARBA00000707"/>
    </source>
</evidence>
<evidence type="ECO:0000313" key="11">
    <source>
        <dbReference type="RefSeq" id="XP_022246930.1"/>
    </source>
</evidence>
<dbReference type="Pfam" id="PF01088">
    <property type="entry name" value="Peptidase_C12"/>
    <property type="match status" value="1"/>
</dbReference>
<evidence type="ECO:0000313" key="10">
    <source>
        <dbReference type="Proteomes" id="UP000694941"/>
    </source>
</evidence>
<dbReference type="PANTHER" id="PTHR10589">
    <property type="entry name" value="UBIQUITIN CARBOXYL-TERMINAL HYDROLASE"/>
    <property type="match status" value="1"/>
</dbReference>
<dbReference type="InterPro" id="IPR036959">
    <property type="entry name" value="Peptidase_C12_UCH_sf"/>
</dbReference>
<dbReference type="Gene3D" id="3.40.532.10">
    <property type="entry name" value="Peptidase C12, ubiquitin carboxyl-terminal hydrolase"/>
    <property type="match status" value="2"/>
</dbReference>
<protein>
    <recommendedName>
        <fullName evidence="8">Ubiquitin carboxyl-terminal hydrolase</fullName>
        <ecNumber evidence="8">3.4.19.12</ecNumber>
    </recommendedName>
</protein>
<dbReference type="EC" id="3.4.19.12" evidence="8"/>
<dbReference type="PRINTS" id="PR00707">
    <property type="entry name" value="UBCTHYDRLASE"/>
</dbReference>
<evidence type="ECO:0000256" key="6">
    <source>
        <dbReference type="ARBA" id="ARBA00022807"/>
    </source>
</evidence>
<evidence type="ECO:0000256" key="7">
    <source>
        <dbReference type="PROSITE-ProRule" id="PRU01393"/>
    </source>
</evidence>
<reference evidence="11" key="1">
    <citation type="submission" date="2025-08" db="UniProtKB">
        <authorList>
            <consortium name="RefSeq"/>
        </authorList>
    </citation>
    <scope>IDENTIFICATION</scope>
    <source>
        <tissue evidence="11">Muscle</tissue>
    </source>
</reference>
<dbReference type="SUPFAM" id="SSF54001">
    <property type="entry name" value="Cysteine proteinases"/>
    <property type="match status" value="1"/>
</dbReference>
<dbReference type="GeneID" id="106463662"/>
<dbReference type="InterPro" id="IPR038765">
    <property type="entry name" value="Papain-like_cys_pep_sf"/>
</dbReference>
<keyword evidence="5 8" id="KW-0378">Hydrolase</keyword>
<dbReference type="InterPro" id="IPR001578">
    <property type="entry name" value="Peptidase_C12_UCH"/>
</dbReference>
<evidence type="ECO:0000256" key="4">
    <source>
        <dbReference type="ARBA" id="ARBA00022786"/>
    </source>
</evidence>
<evidence type="ECO:0000256" key="5">
    <source>
        <dbReference type="ARBA" id="ARBA00022801"/>
    </source>
</evidence>
<name>A0ABM1STH4_LIMPO</name>
<dbReference type="Proteomes" id="UP000694941">
    <property type="component" value="Unplaced"/>
</dbReference>
<keyword evidence="10" id="KW-1185">Reference proteome</keyword>
<organism evidence="10 11">
    <name type="scientific">Limulus polyphemus</name>
    <name type="common">Atlantic horseshoe crab</name>
    <dbReference type="NCBI Taxonomy" id="6850"/>
    <lineage>
        <taxon>Eukaryota</taxon>
        <taxon>Metazoa</taxon>
        <taxon>Ecdysozoa</taxon>
        <taxon>Arthropoda</taxon>
        <taxon>Chelicerata</taxon>
        <taxon>Merostomata</taxon>
        <taxon>Xiphosura</taxon>
        <taxon>Limulidae</taxon>
        <taxon>Limulus</taxon>
    </lineage>
</organism>
<keyword evidence="6 8" id="KW-0788">Thiol protease</keyword>
<keyword evidence="3 8" id="KW-0645">Protease</keyword>
<gene>
    <name evidence="11" type="primary">LOC106463662</name>
</gene>
<comment type="catalytic activity">
    <reaction evidence="1 8">
        <text>Thiol-dependent hydrolysis of ester, thioester, amide, peptide and isopeptide bonds formed by the C-terminal Gly of ubiquitin (a 76-residue protein attached to proteins as an intracellular targeting signal).</text>
        <dbReference type="EC" id="3.4.19.12"/>
    </reaction>
</comment>
<proteinExistence type="inferred from homology"/>
<comment type="caution">
    <text evidence="7">Lacks conserved residue(s) required for the propagation of feature annotation.</text>
</comment>
<evidence type="ECO:0000259" key="9">
    <source>
        <dbReference type="PROSITE" id="PS52048"/>
    </source>
</evidence>
<evidence type="ECO:0000256" key="2">
    <source>
        <dbReference type="ARBA" id="ARBA00009326"/>
    </source>
</evidence>
<accession>A0ABM1STH4</accession>
<evidence type="ECO:0000256" key="8">
    <source>
        <dbReference type="RuleBase" id="RU361215"/>
    </source>
</evidence>
<dbReference type="PROSITE" id="PS52048">
    <property type="entry name" value="UCH_DOMAIN"/>
    <property type="match status" value="1"/>
</dbReference>
<dbReference type="RefSeq" id="XP_022246930.1">
    <property type="nucleotide sequence ID" value="XM_022391222.1"/>
</dbReference>
<sequence length="158" mass="17414">MNKFIHKLGVPKDWSVVDVVGLDDELLATVPSPVLAVLLLYPSGNQHETLGTEEKASGQSHSDQVYFLQQTIRNACGTVALLNSISAIHEMSAREGQTQFIYFIFNICTDGRKSFPINHGPTSRENLLKDAATVCRKFIERDPENVRFNVLALAAAAN</sequence>
<dbReference type="PANTHER" id="PTHR10589:SF17">
    <property type="entry name" value="UBIQUITIN CARBOXYL-TERMINAL HYDROLASE"/>
    <property type="match status" value="1"/>
</dbReference>